<dbReference type="InterPro" id="IPR006153">
    <property type="entry name" value="Cation/H_exchanger_TM"/>
</dbReference>
<feature type="transmembrane region" description="Helical" evidence="5">
    <location>
        <begin position="341"/>
        <end position="360"/>
    </location>
</feature>
<dbReference type="InterPro" id="IPR038770">
    <property type="entry name" value="Na+/solute_symporter_sf"/>
</dbReference>
<feature type="transmembrane region" description="Helical" evidence="5">
    <location>
        <begin position="57"/>
        <end position="74"/>
    </location>
</feature>
<dbReference type="Pfam" id="PF00999">
    <property type="entry name" value="Na_H_Exchanger"/>
    <property type="match status" value="1"/>
</dbReference>
<dbReference type="PANTHER" id="PTHR43021:SF2">
    <property type="entry name" value="CATION_H+ EXCHANGER DOMAIN-CONTAINING PROTEIN"/>
    <property type="match status" value="1"/>
</dbReference>
<feature type="transmembrane region" description="Helical" evidence="5">
    <location>
        <begin position="285"/>
        <end position="316"/>
    </location>
</feature>
<keyword evidence="3 5" id="KW-1133">Transmembrane helix</keyword>
<feature type="domain" description="Cation/H+ exchanger transmembrane" evidence="6">
    <location>
        <begin position="10"/>
        <end position="386"/>
    </location>
</feature>
<feature type="transmembrane region" description="Helical" evidence="5">
    <location>
        <begin position="231"/>
        <end position="251"/>
    </location>
</feature>
<evidence type="ECO:0000256" key="2">
    <source>
        <dbReference type="ARBA" id="ARBA00022692"/>
    </source>
</evidence>
<keyword evidence="2 5" id="KW-0812">Transmembrane</keyword>
<organism evidence="7 8">
    <name type="scientific">Mangrovibacterium diazotrophicum</name>
    <dbReference type="NCBI Taxonomy" id="1261403"/>
    <lineage>
        <taxon>Bacteria</taxon>
        <taxon>Pseudomonadati</taxon>
        <taxon>Bacteroidota</taxon>
        <taxon>Bacteroidia</taxon>
        <taxon>Marinilabiliales</taxon>
        <taxon>Prolixibacteraceae</taxon>
        <taxon>Mangrovibacterium</taxon>
    </lineage>
</organism>
<evidence type="ECO:0000256" key="3">
    <source>
        <dbReference type="ARBA" id="ARBA00022989"/>
    </source>
</evidence>
<protein>
    <submittedName>
        <fullName evidence="7">Transporter (CPA2 family)</fullName>
    </submittedName>
</protein>
<gene>
    <name evidence="7" type="ORF">BC643_1524</name>
</gene>
<proteinExistence type="predicted"/>
<dbReference type="GO" id="GO:1902600">
    <property type="term" value="P:proton transmembrane transport"/>
    <property type="evidence" value="ECO:0007669"/>
    <property type="project" value="InterPro"/>
</dbReference>
<dbReference type="AlphaFoldDB" id="A0A419W6U8"/>
<feature type="transmembrane region" description="Helical" evidence="5">
    <location>
        <begin position="372"/>
        <end position="391"/>
    </location>
</feature>
<dbReference type="OrthoDB" id="9793589at2"/>
<feature type="transmembrane region" description="Helical" evidence="5">
    <location>
        <begin position="166"/>
        <end position="185"/>
    </location>
</feature>
<reference evidence="7 8" key="1">
    <citation type="submission" date="2018-09" db="EMBL/GenBank/DDBJ databases">
        <title>Genomic Encyclopedia of Archaeal and Bacterial Type Strains, Phase II (KMG-II): from individual species to whole genera.</title>
        <authorList>
            <person name="Goeker M."/>
        </authorList>
    </citation>
    <scope>NUCLEOTIDE SEQUENCE [LARGE SCALE GENOMIC DNA]</scope>
    <source>
        <strain evidence="7 8">DSM 27148</strain>
    </source>
</reference>
<sequence>MNVVLSVGVLIFTGYILGELAGKVKLPKISGYILAGILLNPDLSGIMSSDFVDHTDPLLSISLSFITFSIGGSLSAQKLKATGKTVFSLTLLESLFAFASTFIFIFLALQFIIPRFESVYIALAVSLVLASLAAPTDPSATLAVIHEYQAKGEVSSTMLEIAAFDDLVGIVIYTLVTSFATFFLGKNSLEFGDVMQELGKGIGGALLIGTLIGLLFNFVVKIFTKQPEGTLIVLTFGLVSLSYGISEYLGFESLLSTMALGAVVANLNPIADKIFKLIERYTDELIFVVFFTLSGLHLQLSSITGSFLLIVIYIVARAIGKFGGIYTGGLFFNLSPNVKKYTGGGLLPQGGIVIGLALLLTKQDGFKDTASMIMGIVIGAALIHEIIGPIASRYSLKKAGEIE</sequence>
<evidence type="ECO:0000313" key="8">
    <source>
        <dbReference type="Proteomes" id="UP000283387"/>
    </source>
</evidence>
<comment type="subcellular location">
    <subcellularLocation>
        <location evidence="1">Membrane</location>
        <topology evidence="1">Multi-pass membrane protein</topology>
    </subcellularLocation>
</comment>
<keyword evidence="4 5" id="KW-0472">Membrane</keyword>
<feature type="transmembrane region" description="Helical" evidence="5">
    <location>
        <begin position="86"/>
        <end position="113"/>
    </location>
</feature>
<evidence type="ECO:0000256" key="5">
    <source>
        <dbReference type="SAM" id="Phobius"/>
    </source>
</evidence>
<dbReference type="PANTHER" id="PTHR43021">
    <property type="entry name" value="NA(+)/H(+) ANTIPORTER-RELATED"/>
    <property type="match status" value="1"/>
</dbReference>
<evidence type="ECO:0000256" key="4">
    <source>
        <dbReference type="ARBA" id="ARBA00023136"/>
    </source>
</evidence>
<accession>A0A419W6U8</accession>
<evidence type="ECO:0000259" key="6">
    <source>
        <dbReference type="Pfam" id="PF00999"/>
    </source>
</evidence>
<evidence type="ECO:0000256" key="1">
    <source>
        <dbReference type="ARBA" id="ARBA00004141"/>
    </source>
</evidence>
<evidence type="ECO:0000313" key="7">
    <source>
        <dbReference type="EMBL" id="RKD91175.1"/>
    </source>
</evidence>
<dbReference type="Proteomes" id="UP000283387">
    <property type="component" value="Unassembled WGS sequence"/>
</dbReference>
<feature type="transmembrane region" description="Helical" evidence="5">
    <location>
        <begin position="205"/>
        <end position="224"/>
    </location>
</feature>
<feature type="transmembrane region" description="Helical" evidence="5">
    <location>
        <begin position="119"/>
        <end position="145"/>
    </location>
</feature>
<dbReference type="RefSeq" id="WP_120272502.1">
    <property type="nucleotide sequence ID" value="NZ_RAPN01000001.1"/>
</dbReference>
<dbReference type="GO" id="GO:0015297">
    <property type="term" value="F:antiporter activity"/>
    <property type="evidence" value="ECO:0007669"/>
    <property type="project" value="InterPro"/>
</dbReference>
<dbReference type="GO" id="GO:0016020">
    <property type="term" value="C:membrane"/>
    <property type="evidence" value="ECO:0007669"/>
    <property type="project" value="UniProtKB-SubCell"/>
</dbReference>
<comment type="caution">
    <text evidence="7">The sequence shown here is derived from an EMBL/GenBank/DDBJ whole genome shotgun (WGS) entry which is preliminary data.</text>
</comment>
<dbReference type="EMBL" id="RAPN01000001">
    <property type="protein sequence ID" value="RKD91175.1"/>
    <property type="molecule type" value="Genomic_DNA"/>
</dbReference>
<name>A0A419W6U8_9BACT</name>
<keyword evidence="8" id="KW-1185">Reference proteome</keyword>
<dbReference type="Gene3D" id="1.20.1530.20">
    <property type="match status" value="1"/>
</dbReference>